<dbReference type="InterPro" id="IPR011990">
    <property type="entry name" value="TPR-like_helical_dom_sf"/>
</dbReference>
<proteinExistence type="predicted"/>
<dbReference type="PANTHER" id="PTHR10098">
    <property type="entry name" value="RAPSYN-RELATED"/>
    <property type="match status" value="1"/>
</dbReference>
<evidence type="ECO:0000313" key="4">
    <source>
        <dbReference type="Proteomes" id="UP000239576"/>
    </source>
</evidence>
<reference evidence="4" key="1">
    <citation type="submission" date="2018-02" db="EMBL/GenBank/DDBJ databases">
        <authorList>
            <person name="Moore K."/>
            <person name="Momper L."/>
        </authorList>
    </citation>
    <scope>NUCLEOTIDE SEQUENCE [LARGE SCALE GENOMIC DNA]</scope>
    <source>
        <strain evidence="4">ULC18</strain>
    </source>
</reference>
<dbReference type="EMBL" id="PVWK01000135">
    <property type="protein sequence ID" value="PSB25002.1"/>
    <property type="molecule type" value="Genomic_DNA"/>
</dbReference>
<dbReference type="SUPFAM" id="SSF48452">
    <property type="entry name" value="TPR-like"/>
    <property type="match status" value="2"/>
</dbReference>
<feature type="signal peptide" evidence="1">
    <location>
        <begin position="1"/>
        <end position="34"/>
    </location>
</feature>
<evidence type="ECO:0000313" key="3">
    <source>
        <dbReference type="EMBL" id="PSB25002.1"/>
    </source>
</evidence>
<feature type="chain" id="PRO_5015439079" description="CHAT domain-containing protein" evidence="1">
    <location>
        <begin position="35"/>
        <end position="884"/>
    </location>
</feature>
<dbReference type="AlphaFoldDB" id="A0A2T1DX07"/>
<gene>
    <name evidence="3" type="ORF">C7B82_24905</name>
</gene>
<organism evidence="3 4">
    <name type="scientific">Stenomitos frigidus ULC18</name>
    <dbReference type="NCBI Taxonomy" id="2107698"/>
    <lineage>
        <taxon>Bacteria</taxon>
        <taxon>Bacillati</taxon>
        <taxon>Cyanobacteriota</taxon>
        <taxon>Cyanophyceae</taxon>
        <taxon>Leptolyngbyales</taxon>
        <taxon>Leptolyngbyaceae</taxon>
        <taxon>Stenomitos</taxon>
    </lineage>
</organism>
<keyword evidence="4" id="KW-1185">Reference proteome</keyword>
<dbReference type="InterPro" id="IPR024983">
    <property type="entry name" value="CHAT_dom"/>
</dbReference>
<protein>
    <recommendedName>
        <fullName evidence="2">CHAT domain-containing protein</fullName>
    </recommendedName>
</protein>
<dbReference type="SMART" id="SM00028">
    <property type="entry name" value="TPR"/>
    <property type="match status" value="6"/>
</dbReference>
<accession>A0A2T1DX07</accession>
<evidence type="ECO:0000259" key="2">
    <source>
        <dbReference type="Pfam" id="PF12770"/>
    </source>
</evidence>
<dbReference type="OrthoDB" id="446317at2"/>
<name>A0A2T1DX07_9CYAN</name>
<dbReference type="Proteomes" id="UP000239576">
    <property type="component" value="Unassembled WGS sequence"/>
</dbReference>
<dbReference type="InterPro" id="IPR019734">
    <property type="entry name" value="TPR_rpt"/>
</dbReference>
<keyword evidence="1" id="KW-0732">Signal</keyword>
<comment type="caution">
    <text evidence="3">The sequence shown here is derived from an EMBL/GenBank/DDBJ whole genome shotgun (WGS) entry which is preliminary data.</text>
</comment>
<evidence type="ECO:0000256" key="1">
    <source>
        <dbReference type="SAM" id="SignalP"/>
    </source>
</evidence>
<sequence length="884" mass="97396">MRNTAVQSMKHRFIRIVALFLLALLLCVSLPSWAHSPTNSAGAISQSPSASDVEQQARSRYQAKQFFEAATLFLQAAKAYQASGDSIRQVLSLSNLSLCHQQMGAWEEANHAILDSLAILQNQVDASSINSLVLAQALDIQADLLLTRGQAREALAVWERVTLLYRQQGQTNRVLESQTNQAKALQQLGLHRRAITLLQSALNLSTQGSDSLKTQLANTVASSEAAVALHQLGESLRVIGDLSQAKSVMERCLTIAQQSPLNDLIALAQLSLGNIAYGETDFQTASAFYQQVMDKDSNSLRVQAQLNLLKLLLQTKQIVTAQRLLPQIQQQVDALPASRVSIEARINLAQTLMKLAETPDLQVIAKSLASAVQQARELGDPRLESHALGSLGGVYEQSALSGKDETERLQQLAGAAQLTRNALQLVRSLDAGELTYLWHWQLGRILKAEGNDEAALASYQESVTTIQSLRADLAAANPEVQFSFRDTVEPIHRQFVELLLQSTQPDRLQTARNIIESLKLVELDNFFREACLNANPAQIDQVDQRAAVIYPILLDDQLAIIASFPQSANSTMRELQYYKTAVKRSKVENLVDILRDDLDQETASDLAFPKLQQMYDWLLKPITADLLTHPVETLVFVLDGKLRNIPIAALYDGKQFLIEKYSVALTPGLQLLSPRSLKQESLSVFAAGLNAERANFPPLPYVEREIQTIQSELPNRVLFNQAFTSTAFQKQITALPFPIVHLATHGQFGGTAEETFILTWDGKLTINQLSSTLKSGELSRTKPLELLVLSACETADGDDRAALGLAGVAVRSGARSTVATLWRINDKATASLMGKFYSELARINKSGISKAEALRRAQLSILNDSQYKKQPYFWAAFVLIGNWT</sequence>
<dbReference type="Gene3D" id="1.25.40.10">
    <property type="entry name" value="Tetratricopeptide repeat domain"/>
    <property type="match status" value="3"/>
</dbReference>
<feature type="domain" description="CHAT" evidence="2">
    <location>
        <begin position="610"/>
        <end position="882"/>
    </location>
</feature>
<dbReference type="Pfam" id="PF12770">
    <property type="entry name" value="CHAT"/>
    <property type="match status" value="1"/>
</dbReference>
<reference evidence="3 4" key="2">
    <citation type="submission" date="2018-03" db="EMBL/GenBank/DDBJ databases">
        <title>The ancient ancestry and fast evolution of plastids.</title>
        <authorList>
            <person name="Moore K.R."/>
            <person name="Magnabosco C."/>
            <person name="Momper L."/>
            <person name="Gold D.A."/>
            <person name="Bosak T."/>
            <person name="Fournier G.P."/>
        </authorList>
    </citation>
    <scope>NUCLEOTIDE SEQUENCE [LARGE SCALE GENOMIC DNA]</scope>
    <source>
        <strain evidence="3 4">ULC18</strain>
    </source>
</reference>
<dbReference type="PANTHER" id="PTHR10098:SF112">
    <property type="entry name" value="SLR0380 PROTEIN"/>
    <property type="match status" value="1"/>
</dbReference>